<evidence type="ECO:0000313" key="3">
    <source>
        <dbReference type="Proteomes" id="UP000720189"/>
    </source>
</evidence>
<dbReference type="EMBL" id="JAGMUX010000005">
    <property type="protein sequence ID" value="KAH7259217.1"/>
    <property type="molecule type" value="Genomic_DNA"/>
</dbReference>
<organism evidence="2 3">
    <name type="scientific">Fusarium redolens</name>
    <dbReference type="NCBI Taxonomy" id="48865"/>
    <lineage>
        <taxon>Eukaryota</taxon>
        <taxon>Fungi</taxon>
        <taxon>Dikarya</taxon>
        <taxon>Ascomycota</taxon>
        <taxon>Pezizomycotina</taxon>
        <taxon>Sordariomycetes</taxon>
        <taxon>Hypocreomycetidae</taxon>
        <taxon>Hypocreales</taxon>
        <taxon>Nectriaceae</taxon>
        <taxon>Fusarium</taxon>
        <taxon>Fusarium redolens species complex</taxon>
    </lineage>
</organism>
<comment type="caution">
    <text evidence="2">The sequence shown here is derived from an EMBL/GenBank/DDBJ whole genome shotgun (WGS) entry which is preliminary data.</text>
</comment>
<evidence type="ECO:0000256" key="1">
    <source>
        <dbReference type="SAM" id="MobiDB-lite"/>
    </source>
</evidence>
<dbReference type="GeneID" id="70217284"/>
<dbReference type="AlphaFoldDB" id="A0A9P9HLD9"/>
<evidence type="ECO:0000313" key="2">
    <source>
        <dbReference type="EMBL" id="KAH7259217.1"/>
    </source>
</evidence>
<feature type="region of interest" description="Disordered" evidence="1">
    <location>
        <begin position="159"/>
        <end position="217"/>
    </location>
</feature>
<sequence length="373" mass="42673">MNRPRKEFMKLSSEMKNELRRELHENRIAWLNKEWQGQHWIPADVVWPHKPCRSVVRCLKSITELATTEKIPLTSLWEPDGFIRNVVDQDLATRTPALNLQHKHPRFARLTRKMVKKAYRNMVLSMANVENDSSSSSDSTAGNECKAETLQEDTIASQLTSPSFDPSTMQRLPSPLNDTIASTEDELRVPPRNAKRPLEEDEDEPSTSPRNKSPRLTMDKALENLSSFQIENARRILATELDTALSVKHDAEKALLGLLHRDGSVAVTQAERVQARHRKQEAEDTFHRVYERLHRPSQTLATMGNLKKSFDAHAICACEFERAQKEAQIAKSRLDQAQAHHDAALQSDRTDDCDLEVVWDMFMRSDRYGAESE</sequence>
<reference evidence="2" key="1">
    <citation type="journal article" date="2021" name="Nat. Commun.">
        <title>Genetic determinants of endophytism in the Arabidopsis root mycobiome.</title>
        <authorList>
            <person name="Mesny F."/>
            <person name="Miyauchi S."/>
            <person name="Thiergart T."/>
            <person name="Pickel B."/>
            <person name="Atanasova L."/>
            <person name="Karlsson M."/>
            <person name="Huettel B."/>
            <person name="Barry K.W."/>
            <person name="Haridas S."/>
            <person name="Chen C."/>
            <person name="Bauer D."/>
            <person name="Andreopoulos W."/>
            <person name="Pangilinan J."/>
            <person name="LaButti K."/>
            <person name="Riley R."/>
            <person name="Lipzen A."/>
            <person name="Clum A."/>
            <person name="Drula E."/>
            <person name="Henrissat B."/>
            <person name="Kohler A."/>
            <person name="Grigoriev I.V."/>
            <person name="Martin F.M."/>
            <person name="Hacquard S."/>
        </authorList>
    </citation>
    <scope>NUCLEOTIDE SEQUENCE</scope>
    <source>
        <strain evidence="2">MPI-CAGE-AT-0023</strain>
    </source>
</reference>
<feature type="compositionally biased region" description="Polar residues" evidence="1">
    <location>
        <begin position="159"/>
        <end position="182"/>
    </location>
</feature>
<name>A0A9P9HLD9_FUSRE</name>
<dbReference type="Proteomes" id="UP000720189">
    <property type="component" value="Unassembled WGS sequence"/>
</dbReference>
<proteinExistence type="predicted"/>
<protein>
    <submittedName>
        <fullName evidence="2">Uncharacterized protein</fullName>
    </submittedName>
</protein>
<accession>A0A9P9HLD9</accession>
<dbReference type="OrthoDB" id="5061653at2759"/>
<dbReference type="RefSeq" id="XP_046051925.1">
    <property type="nucleotide sequence ID" value="XM_046187330.1"/>
</dbReference>
<keyword evidence="3" id="KW-1185">Reference proteome</keyword>
<gene>
    <name evidence="2" type="ORF">BKA55DRAFT_507206</name>
</gene>